<dbReference type="InParanoid" id="A0A2K3DVW7"/>
<keyword evidence="3" id="KW-1133">Transmembrane helix</keyword>
<keyword evidence="3" id="KW-0812">Transmembrane</keyword>
<dbReference type="Gramene" id="PNW84678">
    <property type="protein sequence ID" value="PNW84678"/>
    <property type="gene ID" value="CHLRE_03g154250v5"/>
</dbReference>
<evidence type="ECO:0000313" key="5">
    <source>
        <dbReference type="EMBL" id="PNW84678.1"/>
    </source>
</evidence>
<dbReference type="OrthoDB" id="530519at2759"/>
<dbReference type="ExpressionAtlas" id="A0A2K3DVW7">
    <property type="expression patterns" value="baseline"/>
</dbReference>
<keyword evidence="6" id="KW-1185">Reference proteome</keyword>
<dbReference type="InterPro" id="IPR000719">
    <property type="entry name" value="Prot_kinase_dom"/>
</dbReference>
<keyword evidence="1" id="KW-0547">Nucleotide-binding</keyword>
<proteinExistence type="predicted"/>
<evidence type="ECO:0000256" key="2">
    <source>
        <dbReference type="SAM" id="MobiDB-lite"/>
    </source>
</evidence>
<dbReference type="Gene3D" id="1.10.510.10">
    <property type="entry name" value="Transferase(Phosphotransferase) domain 1"/>
    <property type="match status" value="1"/>
</dbReference>
<feature type="transmembrane region" description="Helical" evidence="3">
    <location>
        <begin position="611"/>
        <end position="634"/>
    </location>
</feature>
<dbReference type="InterPro" id="IPR051681">
    <property type="entry name" value="Ser/Thr_Kinases-Pseudokinases"/>
</dbReference>
<feature type="compositionally biased region" description="Basic and acidic residues" evidence="2">
    <location>
        <begin position="648"/>
        <end position="657"/>
    </location>
</feature>
<dbReference type="PROSITE" id="PS00107">
    <property type="entry name" value="PROTEIN_KINASE_ATP"/>
    <property type="match status" value="1"/>
</dbReference>
<feature type="domain" description="Protein kinase" evidence="4">
    <location>
        <begin position="749"/>
        <end position="1048"/>
    </location>
</feature>
<dbReference type="STRING" id="3055.A0A2K3DVW7"/>
<evidence type="ECO:0000256" key="1">
    <source>
        <dbReference type="PROSITE-ProRule" id="PRU10141"/>
    </source>
</evidence>
<dbReference type="Gene3D" id="3.30.200.20">
    <property type="entry name" value="Phosphorylase Kinase, domain 1"/>
    <property type="match status" value="1"/>
</dbReference>
<dbReference type="Pfam" id="PF00069">
    <property type="entry name" value="Pkinase"/>
    <property type="match status" value="1"/>
</dbReference>
<evidence type="ECO:0000313" key="6">
    <source>
        <dbReference type="Proteomes" id="UP000006906"/>
    </source>
</evidence>
<keyword evidence="3" id="KW-0472">Membrane</keyword>
<dbReference type="EMBL" id="CM008964">
    <property type="protein sequence ID" value="PNW84678.1"/>
    <property type="molecule type" value="Genomic_DNA"/>
</dbReference>
<dbReference type="RefSeq" id="XP_042925696.1">
    <property type="nucleotide sequence ID" value="XM_043060567.1"/>
</dbReference>
<keyword evidence="1" id="KW-0067">ATP-binding</keyword>
<dbReference type="KEGG" id="cre:CHLRE_03g154250v5"/>
<feature type="compositionally biased region" description="Polar residues" evidence="2">
    <location>
        <begin position="658"/>
        <end position="681"/>
    </location>
</feature>
<name>A0A2K3DVW7_CHLRE</name>
<dbReference type="AlphaFoldDB" id="A0A2K3DVW7"/>
<evidence type="ECO:0000256" key="3">
    <source>
        <dbReference type="SAM" id="Phobius"/>
    </source>
</evidence>
<organism evidence="5 6">
    <name type="scientific">Chlamydomonas reinhardtii</name>
    <name type="common">Chlamydomonas smithii</name>
    <dbReference type="NCBI Taxonomy" id="3055"/>
    <lineage>
        <taxon>Eukaryota</taxon>
        <taxon>Viridiplantae</taxon>
        <taxon>Chlorophyta</taxon>
        <taxon>core chlorophytes</taxon>
        <taxon>Chlorophyceae</taxon>
        <taxon>CS clade</taxon>
        <taxon>Chlamydomonadales</taxon>
        <taxon>Chlamydomonadaceae</taxon>
        <taxon>Chlamydomonas</taxon>
    </lineage>
</organism>
<dbReference type="Proteomes" id="UP000006906">
    <property type="component" value="Chromosome 3"/>
</dbReference>
<protein>
    <recommendedName>
        <fullName evidence="4">Protein kinase domain-containing protein</fullName>
    </recommendedName>
</protein>
<feature type="binding site" evidence="1">
    <location>
        <position position="776"/>
    </location>
    <ligand>
        <name>ATP</name>
        <dbReference type="ChEBI" id="CHEBI:30616"/>
    </ligand>
</feature>
<dbReference type="PROSITE" id="PS50011">
    <property type="entry name" value="PROTEIN_KINASE_DOM"/>
    <property type="match status" value="1"/>
</dbReference>
<dbReference type="SUPFAM" id="SSF56112">
    <property type="entry name" value="Protein kinase-like (PK-like)"/>
    <property type="match status" value="1"/>
</dbReference>
<dbReference type="InterPro" id="IPR011009">
    <property type="entry name" value="Kinase-like_dom_sf"/>
</dbReference>
<dbReference type="GeneID" id="5723088"/>
<dbReference type="PANTHER" id="PTHR44329">
    <property type="entry name" value="SERINE/THREONINE-PROTEIN KINASE TNNI3K-RELATED"/>
    <property type="match status" value="1"/>
</dbReference>
<dbReference type="PANTHER" id="PTHR44329:SF214">
    <property type="entry name" value="PROTEIN KINASE DOMAIN-CONTAINING PROTEIN"/>
    <property type="match status" value="1"/>
</dbReference>
<feature type="region of interest" description="Disordered" evidence="2">
    <location>
        <begin position="648"/>
        <end position="700"/>
    </location>
</feature>
<dbReference type="InterPro" id="IPR017441">
    <property type="entry name" value="Protein_kinase_ATP_BS"/>
</dbReference>
<evidence type="ECO:0000259" key="4">
    <source>
        <dbReference type="PROSITE" id="PS50011"/>
    </source>
</evidence>
<dbReference type="GO" id="GO:0004674">
    <property type="term" value="F:protein serine/threonine kinase activity"/>
    <property type="evidence" value="ECO:0000318"/>
    <property type="project" value="GO_Central"/>
</dbReference>
<sequence>MTGGVNGYGALSSGFLSDIIRAAGSQVLALQNLALLQARVEVSPDKFLALPAINAAQVILESITVNTDCLTVQLLLESSIAATWPRGTGYLYVPGPYTRSGWSYNRVNFTCDVPGVQLDGSGVPTTTVLTSGLGLFNALVLSQWTPAMGGRSTPMTILVNVNITLKASAWYWSRGLSVSRNTTLRGQPGSLTVIDLEGASTYITVAPGFMVVMENVHLLNMGPLRGALGDLGILPILSLPAWLFNISRNPDGTQLTMRNATFTLTQSEYIYFTLWSLVVTTDVATVSEQAQQLKSATSIVKLGTAPNRDSINFAQLRGIGMDLYNFSITAAAPPGFVNSVPDNPNLQFSLTVPPGITQLAVYTLDDLISVLRRVQDTKPQYATALFILRNITIDPTRAGWPVNGFAVSSPVMFVGQTNLGIPTWIDFQRVQKFLVVTGCAPEIYVFVQGLWMANLPNAMAQTQTPQPSGSAPVGAHLGANLPDVTVYVTNIQARNTSCPATLLFMNQSSISVTYAEYRQIYSDAAKHLGTTMSGSGMVLGSDIDYNLTSVLLNGVTYQDLVGWGWHGYKTEVTFRPPPGVTILYNNVYDPPSPPASQAPNARSSDGESSLAGWQVALIVVGCVLFVALVGVVIYTRTVKKLKQEVEAVKSGASDKKSSNNSGDAEATNGNGTRFGTGSSHPGDSGQHPVATGSGNVPQSPAVKAIAGATGMQGEGTSDDSSAPQVDRPPLEVLNAMMASLTQEMDDQHLRILEVIGQGGFGVVYRGQWKGLNVAVKTITFQDRVAGGEKAQHRAILEAAISSSLAHPNVVTTYSYDIKPLTVQGVPSTDSPGSGNGANGTPGMKIVDKRPVLDWKLYLVQEFCDGGSLRMAILKRKFYDAKKDEPRMEMILDTSVELCGGLCHLHERNIVHGDLNPNNVLLKRDPTKKYGAVCKIADFGLSIKMNADQSHISNMRRGTPFYTCPQILARGNMTKAADVYSMGVMMWEMYHSCMSYRSLPSGFAARESFPKFPRKAPHEFARVVGLCLDPEPSQRPAFVHLKELLEAQLEALKRGDLRTGDEVLGPDPVGDATHMAYCQD</sequence>
<dbReference type="PaxDb" id="3055-EDP00210"/>
<accession>A0A2K3DVW7</accession>
<dbReference type="GO" id="GO:0005524">
    <property type="term" value="F:ATP binding"/>
    <property type="evidence" value="ECO:0007669"/>
    <property type="project" value="UniProtKB-UniRule"/>
</dbReference>
<dbReference type="GO" id="GO:0007165">
    <property type="term" value="P:signal transduction"/>
    <property type="evidence" value="ECO:0000318"/>
    <property type="project" value="GO_Central"/>
</dbReference>
<gene>
    <name evidence="5" type="ORF">CHLRE_03g154250v5</name>
</gene>
<reference evidence="5 6" key="1">
    <citation type="journal article" date="2007" name="Science">
        <title>The Chlamydomonas genome reveals the evolution of key animal and plant functions.</title>
        <authorList>
            <person name="Merchant S.S."/>
            <person name="Prochnik S.E."/>
            <person name="Vallon O."/>
            <person name="Harris E.H."/>
            <person name="Karpowicz S.J."/>
            <person name="Witman G.B."/>
            <person name="Terry A."/>
            <person name="Salamov A."/>
            <person name="Fritz-Laylin L.K."/>
            <person name="Marechal-Drouard L."/>
            <person name="Marshall W.F."/>
            <person name="Qu L.H."/>
            <person name="Nelson D.R."/>
            <person name="Sanderfoot A.A."/>
            <person name="Spalding M.H."/>
            <person name="Kapitonov V.V."/>
            <person name="Ren Q."/>
            <person name="Ferris P."/>
            <person name="Lindquist E."/>
            <person name="Shapiro H."/>
            <person name="Lucas S.M."/>
            <person name="Grimwood J."/>
            <person name="Schmutz J."/>
            <person name="Cardol P."/>
            <person name="Cerutti H."/>
            <person name="Chanfreau G."/>
            <person name="Chen C.L."/>
            <person name="Cognat V."/>
            <person name="Croft M.T."/>
            <person name="Dent R."/>
            <person name="Dutcher S."/>
            <person name="Fernandez E."/>
            <person name="Fukuzawa H."/>
            <person name="Gonzalez-Ballester D."/>
            <person name="Gonzalez-Halphen D."/>
            <person name="Hallmann A."/>
            <person name="Hanikenne M."/>
            <person name="Hippler M."/>
            <person name="Inwood W."/>
            <person name="Jabbari K."/>
            <person name="Kalanon M."/>
            <person name="Kuras R."/>
            <person name="Lefebvre P.A."/>
            <person name="Lemaire S.D."/>
            <person name="Lobanov A.V."/>
            <person name="Lohr M."/>
            <person name="Manuell A."/>
            <person name="Meier I."/>
            <person name="Mets L."/>
            <person name="Mittag M."/>
            <person name="Mittelmeier T."/>
            <person name="Moroney J.V."/>
            <person name="Moseley J."/>
            <person name="Napoli C."/>
            <person name="Nedelcu A.M."/>
            <person name="Niyogi K."/>
            <person name="Novoselov S.V."/>
            <person name="Paulsen I.T."/>
            <person name="Pazour G."/>
            <person name="Purton S."/>
            <person name="Ral J.P."/>
            <person name="Riano-Pachon D.M."/>
            <person name="Riekhof W."/>
            <person name="Rymarquis L."/>
            <person name="Schroda M."/>
            <person name="Stern D."/>
            <person name="Umen J."/>
            <person name="Willows R."/>
            <person name="Wilson N."/>
            <person name="Zimmer S.L."/>
            <person name="Allmer J."/>
            <person name="Balk J."/>
            <person name="Bisova K."/>
            <person name="Chen C.J."/>
            <person name="Elias M."/>
            <person name="Gendler K."/>
            <person name="Hauser C."/>
            <person name="Lamb M.R."/>
            <person name="Ledford H."/>
            <person name="Long J.C."/>
            <person name="Minagawa J."/>
            <person name="Page M.D."/>
            <person name="Pan J."/>
            <person name="Pootakham W."/>
            <person name="Roje S."/>
            <person name="Rose A."/>
            <person name="Stahlberg E."/>
            <person name="Terauchi A.M."/>
            <person name="Yang P."/>
            <person name="Ball S."/>
            <person name="Bowler C."/>
            <person name="Dieckmann C.L."/>
            <person name="Gladyshev V.N."/>
            <person name="Green P."/>
            <person name="Jorgensen R."/>
            <person name="Mayfield S."/>
            <person name="Mueller-Roeber B."/>
            <person name="Rajamani S."/>
            <person name="Sayre R.T."/>
            <person name="Brokstein P."/>
            <person name="Dubchak I."/>
            <person name="Goodstein D."/>
            <person name="Hornick L."/>
            <person name="Huang Y.W."/>
            <person name="Jhaveri J."/>
            <person name="Luo Y."/>
            <person name="Martinez D."/>
            <person name="Ngau W.C."/>
            <person name="Otillar B."/>
            <person name="Poliakov A."/>
            <person name="Porter A."/>
            <person name="Szajkowski L."/>
            <person name="Werner G."/>
            <person name="Zhou K."/>
            <person name="Grigoriev I.V."/>
            <person name="Rokhsar D.S."/>
            <person name="Grossman A.R."/>
        </authorList>
    </citation>
    <scope>NUCLEOTIDE SEQUENCE [LARGE SCALE GENOMIC DNA]</scope>
    <source>
        <strain evidence="6">CC-503</strain>
    </source>
</reference>